<evidence type="ECO:0000256" key="1">
    <source>
        <dbReference type="ARBA" id="ARBA00004496"/>
    </source>
</evidence>
<feature type="region of interest" description="Disordered" evidence="10">
    <location>
        <begin position="108"/>
        <end position="127"/>
    </location>
</feature>
<evidence type="ECO:0000259" key="11">
    <source>
        <dbReference type="Pfam" id="PF00712"/>
    </source>
</evidence>
<dbReference type="GO" id="GO:0008408">
    <property type="term" value="F:3'-5' exonuclease activity"/>
    <property type="evidence" value="ECO:0007669"/>
    <property type="project" value="InterPro"/>
</dbReference>
<evidence type="ECO:0000256" key="6">
    <source>
        <dbReference type="ARBA" id="ARBA00022705"/>
    </source>
</evidence>
<keyword evidence="6 9" id="KW-0235">DNA replication</keyword>
<evidence type="ECO:0000256" key="10">
    <source>
        <dbReference type="SAM" id="MobiDB-lite"/>
    </source>
</evidence>
<evidence type="ECO:0000256" key="9">
    <source>
        <dbReference type="PIRNR" id="PIRNR000804"/>
    </source>
</evidence>
<dbReference type="STRING" id="1798392.A3A79_02690"/>
<dbReference type="SMART" id="SM00480">
    <property type="entry name" value="POL3Bc"/>
    <property type="match status" value="1"/>
</dbReference>
<dbReference type="PIRSF" id="PIRSF000804">
    <property type="entry name" value="DNA_pol_III_b"/>
    <property type="match status" value="1"/>
</dbReference>
<dbReference type="GO" id="GO:0009360">
    <property type="term" value="C:DNA polymerase III complex"/>
    <property type="evidence" value="ECO:0007669"/>
    <property type="project" value="InterPro"/>
</dbReference>
<evidence type="ECO:0000256" key="8">
    <source>
        <dbReference type="ARBA" id="ARBA00023125"/>
    </source>
</evidence>
<dbReference type="PANTHER" id="PTHR30478:SF0">
    <property type="entry name" value="BETA SLIDING CLAMP"/>
    <property type="match status" value="1"/>
</dbReference>
<protein>
    <recommendedName>
        <fullName evidence="9">Beta sliding clamp</fullName>
    </recommendedName>
</protein>
<comment type="function">
    <text evidence="9">Confers DNA tethering and processivity to DNA polymerases and other proteins. Acts as a clamp, forming a ring around DNA (a reaction catalyzed by the clamp-loading complex) which diffuses in an ATP-independent manner freely and bidirectionally along dsDNA. Initially characterized for its ability to contact the catalytic subunit of DNA polymerase III (Pol III), a complex, multichain enzyme responsible for most of the replicative synthesis in bacteria; Pol III exhibits 3'-5' exonuclease proofreading activity. The beta chain is required for initiation of replication as well as for processivity of DNA replication.</text>
</comment>
<evidence type="ECO:0000256" key="4">
    <source>
        <dbReference type="ARBA" id="ARBA00022679"/>
    </source>
</evidence>
<evidence type="ECO:0000313" key="14">
    <source>
        <dbReference type="EMBL" id="OGG24080.1"/>
    </source>
</evidence>
<evidence type="ECO:0000256" key="5">
    <source>
        <dbReference type="ARBA" id="ARBA00022695"/>
    </source>
</evidence>
<dbReference type="InterPro" id="IPR046938">
    <property type="entry name" value="DNA_clamp_sf"/>
</dbReference>
<evidence type="ECO:0000256" key="2">
    <source>
        <dbReference type="ARBA" id="ARBA00010752"/>
    </source>
</evidence>
<proteinExistence type="inferred from homology"/>
<feature type="domain" description="DNA polymerase III beta sliding clamp N-terminal" evidence="11">
    <location>
        <begin position="1"/>
        <end position="115"/>
    </location>
</feature>
<dbReference type="NCBIfam" id="TIGR00663">
    <property type="entry name" value="dnan"/>
    <property type="match status" value="1"/>
</dbReference>
<dbReference type="GO" id="GO:0006271">
    <property type="term" value="P:DNA strand elongation involved in DNA replication"/>
    <property type="evidence" value="ECO:0007669"/>
    <property type="project" value="TreeGrafter"/>
</dbReference>
<keyword evidence="8" id="KW-0238">DNA-binding</keyword>
<dbReference type="PANTHER" id="PTHR30478">
    <property type="entry name" value="DNA POLYMERASE III SUBUNIT BETA"/>
    <property type="match status" value="1"/>
</dbReference>
<dbReference type="GO" id="GO:0003677">
    <property type="term" value="F:DNA binding"/>
    <property type="evidence" value="ECO:0007669"/>
    <property type="project" value="UniProtKB-UniRule"/>
</dbReference>
<dbReference type="GO" id="GO:0005737">
    <property type="term" value="C:cytoplasm"/>
    <property type="evidence" value="ECO:0007669"/>
    <property type="project" value="UniProtKB-SubCell"/>
</dbReference>
<evidence type="ECO:0000256" key="3">
    <source>
        <dbReference type="ARBA" id="ARBA00022490"/>
    </source>
</evidence>
<evidence type="ECO:0000259" key="12">
    <source>
        <dbReference type="Pfam" id="PF02767"/>
    </source>
</evidence>
<keyword evidence="5 9" id="KW-0548">Nucleotidyltransferase</keyword>
<dbReference type="InterPro" id="IPR022635">
    <property type="entry name" value="DNA_polIII_beta_C"/>
</dbReference>
<feature type="domain" description="DNA polymerase III beta sliding clamp central" evidence="12">
    <location>
        <begin position="129"/>
        <end position="243"/>
    </location>
</feature>
<dbReference type="InterPro" id="IPR022634">
    <property type="entry name" value="DNA_polIII_beta_N"/>
</dbReference>
<name>A0A1F6AH46_9BACT</name>
<dbReference type="InterPro" id="IPR001001">
    <property type="entry name" value="DNA_polIII_beta"/>
</dbReference>
<comment type="caution">
    <text evidence="14">The sequence shown here is derived from an EMBL/GenBank/DDBJ whole genome shotgun (WGS) entry which is preliminary data.</text>
</comment>
<comment type="similarity">
    <text evidence="2 9">Belongs to the beta sliding clamp family.</text>
</comment>
<dbReference type="Pfam" id="PF00712">
    <property type="entry name" value="DNA_pol3_beta"/>
    <property type="match status" value="1"/>
</dbReference>
<dbReference type="GO" id="GO:0003887">
    <property type="term" value="F:DNA-directed DNA polymerase activity"/>
    <property type="evidence" value="ECO:0007669"/>
    <property type="project" value="UniProtKB-UniRule"/>
</dbReference>
<dbReference type="Pfam" id="PF02768">
    <property type="entry name" value="DNA_pol3_beta_3"/>
    <property type="match status" value="1"/>
</dbReference>
<keyword evidence="7 9" id="KW-0239">DNA-directed DNA polymerase</keyword>
<dbReference type="Gene3D" id="3.10.150.10">
    <property type="entry name" value="DNA Polymerase III, subunit A, domain 2"/>
    <property type="match status" value="1"/>
</dbReference>
<gene>
    <name evidence="14" type="ORF">A3A79_02690</name>
</gene>
<keyword evidence="4 9" id="KW-0808">Transferase</keyword>
<evidence type="ECO:0000256" key="7">
    <source>
        <dbReference type="ARBA" id="ARBA00022932"/>
    </source>
</evidence>
<evidence type="ECO:0000259" key="13">
    <source>
        <dbReference type="Pfam" id="PF02768"/>
    </source>
</evidence>
<dbReference type="EMBL" id="MFJV01000001">
    <property type="protein sequence ID" value="OGG24080.1"/>
    <property type="molecule type" value="Genomic_DNA"/>
</dbReference>
<dbReference type="Pfam" id="PF02767">
    <property type="entry name" value="DNA_pol3_beta_2"/>
    <property type="match status" value="1"/>
</dbReference>
<dbReference type="CDD" id="cd00140">
    <property type="entry name" value="beta_clamp"/>
    <property type="match status" value="1"/>
</dbReference>
<comment type="subunit">
    <text evidence="9">Forms a ring-shaped head-to-tail homodimer around DNA.</text>
</comment>
<feature type="domain" description="DNA polymerase III beta sliding clamp C-terminal" evidence="13">
    <location>
        <begin position="246"/>
        <end position="365"/>
    </location>
</feature>
<accession>A0A1F6AH46</accession>
<dbReference type="SUPFAM" id="SSF55979">
    <property type="entry name" value="DNA clamp"/>
    <property type="match status" value="3"/>
</dbReference>
<dbReference type="Gene3D" id="3.70.10.10">
    <property type="match status" value="1"/>
</dbReference>
<evidence type="ECO:0000313" key="15">
    <source>
        <dbReference type="Proteomes" id="UP000178759"/>
    </source>
</evidence>
<sequence>MIISILQENLLKALTRTGRILSSKPQLPITQSVLLTTKEGRLCAVTTNLETTERVWVGAKVEKEGGACVSSRLLTELVLTLPTETARLQGVDGGLSVSCAGFKASLPGVPTQEFPPTPEIKEKDREKTNKDTFASALSLVLFAAATDEGRPMLTGARFLTEGKTTTIAATDGYRLSLKKIPAMSREDLDMVVPARALLEVVKSSSEEKEAQEIFFSKTDGSQLAFSVGDTDIITRIIDGEYPNIAKIVPTSFTTRALFDKEQLSRAVKSAAVFARDNANIIRFTLENQAVTISAESAQVGKNEVEVSSKIDGDGGEIAFNSRFLLEFLANFPEPEVLFEMTGSLNPGVFRQVKDDSFLHIIMPVRTTSG</sequence>
<dbReference type="AlphaFoldDB" id="A0A1F6AH46"/>
<comment type="subcellular location">
    <subcellularLocation>
        <location evidence="1 9">Cytoplasm</location>
    </subcellularLocation>
</comment>
<reference evidence="14 15" key="1">
    <citation type="journal article" date="2016" name="Nat. Commun.">
        <title>Thousands of microbial genomes shed light on interconnected biogeochemical processes in an aquifer system.</title>
        <authorList>
            <person name="Anantharaman K."/>
            <person name="Brown C.T."/>
            <person name="Hug L.A."/>
            <person name="Sharon I."/>
            <person name="Castelle C.J."/>
            <person name="Probst A.J."/>
            <person name="Thomas B.C."/>
            <person name="Singh A."/>
            <person name="Wilkins M.J."/>
            <person name="Karaoz U."/>
            <person name="Brodie E.L."/>
            <person name="Williams K.H."/>
            <person name="Hubbard S.S."/>
            <person name="Banfield J.F."/>
        </authorList>
    </citation>
    <scope>NUCLEOTIDE SEQUENCE [LARGE SCALE GENOMIC DNA]</scope>
</reference>
<dbReference type="Proteomes" id="UP000178759">
    <property type="component" value="Unassembled WGS sequence"/>
</dbReference>
<dbReference type="InterPro" id="IPR022637">
    <property type="entry name" value="DNA_polIII_beta_cen"/>
</dbReference>
<keyword evidence="3 9" id="KW-0963">Cytoplasm</keyword>
<organism evidence="14 15">
    <name type="scientific">Candidatus Gottesmanbacteria bacterium RIFCSPLOWO2_01_FULL_43_11b</name>
    <dbReference type="NCBI Taxonomy" id="1798392"/>
    <lineage>
        <taxon>Bacteria</taxon>
        <taxon>Candidatus Gottesmaniibacteriota</taxon>
    </lineage>
</organism>